<evidence type="ECO:0000256" key="1">
    <source>
        <dbReference type="SAM" id="SignalP"/>
    </source>
</evidence>
<name>A0A9W9ZBU5_9CNID</name>
<keyword evidence="3" id="KW-1185">Reference proteome</keyword>
<reference evidence="2" key="1">
    <citation type="submission" date="2023-01" db="EMBL/GenBank/DDBJ databases">
        <title>Genome assembly of the deep-sea coral Lophelia pertusa.</title>
        <authorList>
            <person name="Herrera S."/>
            <person name="Cordes E."/>
        </authorList>
    </citation>
    <scope>NUCLEOTIDE SEQUENCE</scope>
    <source>
        <strain evidence="2">USNM1676648</strain>
        <tissue evidence="2">Polyp</tissue>
    </source>
</reference>
<evidence type="ECO:0000313" key="3">
    <source>
        <dbReference type="Proteomes" id="UP001163046"/>
    </source>
</evidence>
<dbReference type="EMBL" id="MU826362">
    <property type="protein sequence ID" value="KAJ7378856.1"/>
    <property type="molecule type" value="Genomic_DNA"/>
</dbReference>
<dbReference type="AlphaFoldDB" id="A0A9W9ZBU5"/>
<evidence type="ECO:0008006" key="4">
    <source>
        <dbReference type="Google" id="ProtNLM"/>
    </source>
</evidence>
<feature type="chain" id="PRO_5040894536" description="Sodefrin-like factor" evidence="1">
    <location>
        <begin position="27"/>
        <end position="134"/>
    </location>
</feature>
<dbReference type="Proteomes" id="UP001163046">
    <property type="component" value="Unassembled WGS sequence"/>
</dbReference>
<keyword evidence="1" id="KW-0732">Signal</keyword>
<protein>
    <recommendedName>
        <fullName evidence="4">Sodefrin-like factor</fullName>
    </recommendedName>
</protein>
<evidence type="ECO:0000313" key="2">
    <source>
        <dbReference type="EMBL" id="KAJ7378856.1"/>
    </source>
</evidence>
<comment type="caution">
    <text evidence="2">The sequence shown here is derived from an EMBL/GenBank/DDBJ whole genome shotgun (WGS) entry which is preliminary data.</text>
</comment>
<feature type="signal peptide" evidence="1">
    <location>
        <begin position="1"/>
        <end position="26"/>
    </location>
</feature>
<organism evidence="2 3">
    <name type="scientific">Desmophyllum pertusum</name>
    <dbReference type="NCBI Taxonomy" id="174260"/>
    <lineage>
        <taxon>Eukaryota</taxon>
        <taxon>Metazoa</taxon>
        <taxon>Cnidaria</taxon>
        <taxon>Anthozoa</taxon>
        <taxon>Hexacorallia</taxon>
        <taxon>Scleractinia</taxon>
        <taxon>Caryophylliina</taxon>
        <taxon>Caryophylliidae</taxon>
        <taxon>Desmophyllum</taxon>
    </lineage>
</organism>
<sequence>MTLKIFLAMSVWMLCVILVSIPPANSIRCYYKLCSDISRCRDHGNIDCSEHDDRCGHASFTTEVRVASIWNCTKSIGGDCDQERVCRRFTALMASYNNENVSACSTNCCDDDLCNVPAADEKKDDFLHAVPRYG</sequence>
<gene>
    <name evidence="2" type="ORF">OS493_020458</name>
</gene>
<accession>A0A9W9ZBU5</accession>
<proteinExistence type="predicted"/>